<keyword evidence="2" id="KW-1185">Reference proteome</keyword>
<name>A0A345MIV3_9CAUD</name>
<dbReference type="Proteomes" id="UP000257597">
    <property type="component" value="Segment"/>
</dbReference>
<protein>
    <submittedName>
        <fullName evidence="1">Uncharacterized protein</fullName>
    </submittedName>
</protein>
<dbReference type="GeneID" id="54998087"/>
<dbReference type="KEGG" id="vg:54998087"/>
<dbReference type="EMBL" id="MH590603">
    <property type="protein sequence ID" value="AXH70484.1"/>
    <property type="molecule type" value="Genomic_DNA"/>
</dbReference>
<reference evidence="2" key="1">
    <citation type="submission" date="2018-07" db="EMBL/GenBank/DDBJ databases">
        <authorList>
            <person name="Quirk P.G."/>
            <person name="Krulwich T.A."/>
        </authorList>
    </citation>
    <scope>NUCLEOTIDE SEQUENCE [LARGE SCALE GENOMIC DNA]</scope>
</reference>
<evidence type="ECO:0000313" key="2">
    <source>
        <dbReference type="Proteomes" id="UP000257597"/>
    </source>
</evidence>
<proteinExistence type="predicted"/>
<gene>
    <name evidence="1" type="primary">97</name>
    <name evidence="1" type="ORF">SEA_DAREDEVIL_97</name>
</gene>
<organism evidence="1 2">
    <name type="scientific">Gordonia phage Daredevil</name>
    <dbReference type="NCBI Taxonomy" id="2283286"/>
    <lineage>
        <taxon>Viruses</taxon>
        <taxon>Duplodnaviria</taxon>
        <taxon>Heunggongvirae</taxon>
        <taxon>Uroviricota</taxon>
        <taxon>Caudoviricetes</taxon>
        <taxon>Daredevilvirus</taxon>
        <taxon>Daredevilvirus daredevil</taxon>
    </lineage>
</organism>
<dbReference type="RefSeq" id="YP_009807211.1">
    <property type="nucleotide sequence ID" value="NC_048021.1"/>
</dbReference>
<sequence length="111" mass="13136">MQTICDEWPVARKPHLCMHCSRAINKGEKYNRQFNVVAGDAWTYKTCRHCRALVSLIDINPWGEGITDWDIADYEPRTADEEWLLECWRNRWTYPSGRLMPVPSEKENQHV</sequence>
<accession>A0A345MIV3</accession>
<evidence type="ECO:0000313" key="1">
    <source>
        <dbReference type="EMBL" id="AXH70484.1"/>
    </source>
</evidence>